<accession>A0A2I1HIL8</accession>
<proteinExistence type="predicted"/>
<comment type="caution">
    <text evidence="3">The sequence shown here is derived from an EMBL/GenBank/DDBJ whole genome shotgun (WGS) entry which is preliminary data.</text>
</comment>
<keyword evidence="1" id="KW-0175">Coiled coil</keyword>
<dbReference type="AlphaFoldDB" id="A0A2I1HIL8"/>
<dbReference type="OrthoDB" id="2432059at2759"/>
<protein>
    <submittedName>
        <fullName evidence="3">Uncharacterized protein</fullName>
    </submittedName>
</protein>
<feature type="compositionally biased region" description="Acidic residues" evidence="2">
    <location>
        <begin position="149"/>
        <end position="163"/>
    </location>
</feature>
<sequence length="324" mass="38529">MLKVKFTLTINELEVNEAYVGRKRNAEENQIEKEFDIFETEDIELYEKFKDDLDIIERMELAYQLKLKEKLFKERNGTNTIICYKCLMPINIEQQKEDLSEIGKEFKGYCLDCEKEIEFEINDELVEITTDEERSIVEEISDQVMTDESNGESESEENDESEEETVRRSKVFRELLRDLSIPIVEVPLEEEYDEEVTLDKVFMKAIRESREAVKCWYKVGRLFTERLNEEMNGRRKKEKTARIRIYNELMNKLKGFTRTAIQQKIVKAEKVYKLFKGIGKDKINRMKNTSMNTIIGLKKKNGEIEELINEVNKVEEERKNIMEE</sequence>
<dbReference type="VEuPathDB" id="FungiDB:FUN_004233"/>
<evidence type="ECO:0000256" key="2">
    <source>
        <dbReference type="SAM" id="MobiDB-lite"/>
    </source>
</evidence>
<evidence type="ECO:0000313" key="3">
    <source>
        <dbReference type="EMBL" id="PKY58690.1"/>
    </source>
</evidence>
<evidence type="ECO:0000313" key="4">
    <source>
        <dbReference type="Proteomes" id="UP000234323"/>
    </source>
</evidence>
<keyword evidence="4" id="KW-1185">Reference proteome</keyword>
<dbReference type="EMBL" id="LLXI01003129">
    <property type="protein sequence ID" value="PKY58690.1"/>
    <property type="molecule type" value="Genomic_DNA"/>
</dbReference>
<feature type="region of interest" description="Disordered" evidence="2">
    <location>
        <begin position="139"/>
        <end position="166"/>
    </location>
</feature>
<evidence type="ECO:0000256" key="1">
    <source>
        <dbReference type="SAM" id="Coils"/>
    </source>
</evidence>
<dbReference type="Proteomes" id="UP000234323">
    <property type="component" value="Unassembled WGS sequence"/>
</dbReference>
<organism evidence="3 4">
    <name type="scientific">Rhizophagus irregularis</name>
    <dbReference type="NCBI Taxonomy" id="588596"/>
    <lineage>
        <taxon>Eukaryota</taxon>
        <taxon>Fungi</taxon>
        <taxon>Fungi incertae sedis</taxon>
        <taxon>Mucoromycota</taxon>
        <taxon>Glomeromycotina</taxon>
        <taxon>Glomeromycetes</taxon>
        <taxon>Glomerales</taxon>
        <taxon>Glomeraceae</taxon>
        <taxon>Rhizophagus</taxon>
    </lineage>
</organism>
<name>A0A2I1HIL8_9GLOM</name>
<feature type="coiled-coil region" evidence="1">
    <location>
        <begin position="297"/>
        <end position="324"/>
    </location>
</feature>
<gene>
    <name evidence="3" type="ORF">RhiirA4_480810</name>
</gene>
<dbReference type="VEuPathDB" id="FungiDB:RhiirA1_473835"/>
<reference evidence="3 4" key="1">
    <citation type="submission" date="2015-10" db="EMBL/GenBank/DDBJ databases">
        <title>Genome analyses suggest a sexual origin of heterokaryosis in a supposedly ancient asexual fungus.</title>
        <authorList>
            <person name="Ropars J."/>
            <person name="Sedzielewska K."/>
            <person name="Noel J."/>
            <person name="Charron P."/>
            <person name="Farinelli L."/>
            <person name="Marton T."/>
            <person name="Kruger M."/>
            <person name="Pelin A."/>
            <person name="Brachmann A."/>
            <person name="Corradi N."/>
        </authorList>
    </citation>
    <scope>NUCLEOTIDE SEQUENCE [LARGE SCALE GENOMIC DNA]</scope>
    <source>
        <strain evidence="3 4">A4</strain>
    </source>
</reference>